<evidence type="ECO:0000313" key="3">
    <source>
        <dbReference type="EMBL" id="VTR92709.1"/>
    </source>
</evidence>
<feature type="compositionally biased region" description="Pro residues" evidence="1">
    <location>
        <begin position="38"/>
        <end position="48"/>
    </location>
</feature>
<feature type="compositionally biased region" description="Pro residues" evidence="1">
    <location>
        <begin position="59"/>
        <end position="74"/>
    </location>
</feature>
<keyword evidence="2" id="KW-0472">Membrane</keyword>
<evidence type="ECO:0000313" key="4">
    <source>
        <dbReference type="Proteomes" id="UP000464178"/>
    </source>
</evidence>
<dbReference type="RefSeq" id="WP_162667534.1">
    <property type="nucleotide sequence ID" value="NZ_LR593886.1"/>
</dbReference>
<feature type="transmembrane region" description="Helical" evidence="2">
    <location>
        <begin position="173"/>
        <end position="196"/>
    </location>
</feature>
<evidence type="ECO:0000256" key="1">
    <source>
        <dbReference type="SAM" id="MobiDB-lite"/>
    </source>
</evidence>
<dbReference type="AlphaFoldDB" id="A0A6P2CUQ4"/>
<gene>
    <name evidence="3" type="ORF">SOIL9_50050</name>
</gene>
<feature type="region of interest" description="Disordered" evidence="1">
    <location>
        <begin position="32"/>
        <end position="92"/>
    </location>
</feature>
<sequence>MPVVPCPHCSKPVSLPPDWTGTAYTCPHCRRVVSTSEPPEPPPPPARPPRSSASRQSVSPPPPPLPLPPPPIPAREPREQEEPFDIDPTPRRRRRLSTNPIIDFVTFRLMITPILIQIVFWFGTLSCIVSGLKVITESFQSSDSYTTPFDDRSLRAPGGIDRPKMKEEPKRTFSFQTFALGVVIIFVGPLIVRLYCEIFIIIFKIHDELKLSNDRQRYRL</sequence>
<dbReference type="KEGG" id="gms:SOIL9_50050"/>
<accession>A0A6P2CUQ4</accession>
<proteinExistence type="predicted"/>
<dbReference type="Proteomes" id="UP000464178">
    <property type="component" value="Chromosome"/>
</dbReference>
<feature type="transmembrane region" description="Helical" evidence="2">
    <location>
        <begin position="101"/>
        <end position="123"/>
    </location>
</feature>
<dbReference type="Pfam" id="PF14110">
    <property type="entry name" value="DUF4282"/>
    <property type="match status" value="1"/>
</dbReference>
<keyword evidence="4" id="KW-1185">Reference proteome</keyword>
<dbReference type="EMBL" id="LR593886">
    <property type="protein sequence ID" value="VTR92709.1"/>
    <property type="molecule type" value="Genomic_DNA"/>
</dbReference>
<dbReference type="InterPro" id="IPR025557">
    <property type="entry name" value="DUF4282"/>
</dbReference>
<organism evidence="3 4">
    <name type="scientific">Gemmata massiliana</name>
    <dbReference type="NCBI Taxonomy" id="1210884"/>
    <lineage>
        <taxon>Bacteria</taxon>
        <taxon>Pseudomonadati</taxon>
        <taxon>Planctomycetota</taxon>
        <taxon>Planctomycetia</taxon>
        <taxon>Gemmatales</taxon>
        <taxon>Gemmataceae</taxon>
        <taxon>Gemmata</taxon>
    </lineage>
</organism>
<feature type="compositionally biased region" description="Low complexity" evidence="1">
    <location>
        <begin position="49"/>
        <end position="58"/>
    </location>
</feature>
<keyword evidence="2" id="KW-0812">Transmembrane</keyword>
<protein>
    <submittedName>
        <fullName evidence="3">Uncharacterized protein</fullName>
    </submittedName>
</protein>
<keyword evidence="2" id="KW-1133">Transmembrane helix</keyword>
<reference evidence="3 4" key="1">
    <citation type="submission" date="2019-05" db="EMBL/GenBank/DDBJ databases">
        <authorList>
            <consortium name="Science for Life Laboratories"/>
        </authorList>
    </citation>
    <scope>NUCLEOTIDE SEQUENCE [LARGE SCALE GENOMIC DNA]</scope>
    <source>
        <strain evidence="3">Soil9</strain>
    </source>
</reference>
<name>A0A6P2CUQ4_9BACT</name>
<evidence type="ECO:0000256" key="2">
    <source>
        <dbReference type="SAM" id="Phobius"/>
    </source>
</evidence>